<feature type="compositionally biased region" description="Basic and acidic residues" evidence="1">
    <location>
        <begin position="82"/>
        <end position="94"/>
    </location>
</feature>
<feature type="compositionally biased region" description="Basic residues" evidence="1">
    <location>
        <begin position="1046"/>
        <end position="1057"/>
    </location>
</feature>
<dbReference type="KEGG" id="cmax:111482876"/>
<evidence type="ECO:0000313" key="3">
    <source>
        <dbReference type="Proteomes" id="UP000504608"/>
    </source>
</evidence>
<feature type="compositionally biased region" description="Acidic residues" evidence="1">
    <location>
        <begin position="908"/>
        <end position="925"/>
    </location>
</feature>
<reference evidence="4" key="1">
    <citation type="submission" date="2025-08" db="UniProtKB">
        <authorList>
            <consortium name="RefSeq"/>
        </authorList>
    </citation>
    <scope>IDENTIFICATION</scope>
    <source>
        <tissue evidence="4">Young leaves</tissue>
    </source>
</reference>
<feature type="region of interest" description="Disordered" evidence="1">
    <location>
        <begin position="600"/>
        <end position="746"/>
    </location>
</feature>
<dbReference type="RefSeq" id="XP_022984661.1">
    <property type="nucleotide sequence ID" value="XM_023128893.1"/>
</dbReference>
<dbReference type="AlphaFoldDB" id="A0A6J1J5X0"/>
<evidence type="ECO:0000313" key="4">
    <source>
        <dbReference type="RefSeq" id="XP_022984661.1"/>
    </source>
</evidence>
<feature type="compositionally biased region" description="Low complexity" evidence="1">
    <location>
        <begin position="141"/>
        <end position="155"/>
    </location>
</feature>
<feature type="transmembrane region" description="Helical" evidence="2">
    <location>
        <begin position="853"/>
        <end position="874"/>
    </location>
</feature>
<feature type="region of interest" description="Disordered" evidence="1">
    <location>
        <begin position="948"/>
        <end position="1057"/>
    </location>
</feature>
<proteinExistence type="predicted"/>
<keyword evidence="3" id="KW-1185">Reference proteome</keyword>
<feature type="compositionally biased region" description="Acidic residues" evidence="1">
    <location>
        <begin position="711"/>
        <end position="729"/>
    </location>
</feature>
<organism evidence="3 4">
    <name type="scientific">Cucurbita maxima</name>
    <name type="common">Pumpkin</name>
    <name type="synonym">Winter squash</name>
    <dbReference type="NCBI Taxonomy" id="3661"/>
    <lineage>
        <taxon>Eukaryota</taxon>
        <taxon>Viridiplantae</taxon>
        <taxon>Streptophyta</taxon>
        <taxon>Embryophyta</taxon>
        <taxon>Tracheophyta</taxon>
        <taxon>Spermatophyta</taxon>
        <taxon>Magnoliopsida</taxon>
        <taxon>eudicotyledons</taxon>
        <taxon>Gunneridae</taxon>
        <taxon>Pentapetalae</taxon>
        <taxon>rosids</taxon>
        <taxon>fabids</taxon>
        <taxon>Cucurbitales</taxon>
        <taxon>Cucurbitaceae</taxon>
        <taxon>Cucurbiteae</taxon>
        <taxon>Cucurbita</taxon>
    </lineage>
</organism>
<dbReference type="PANTHER" id="PTHR34775:SF4">
    <property type="entry name" value="TRANSMEMBRANE PROTEIN"/>
    <property type="match status" value="1"/>
</dbReference>
<dbReference type="PANTHER" id="PTHR34775">
    <property type="entry name" value="TRANSMEMBRANE PROTEIN"/>
    <property type="match status" value="1"/>
</dbReference>
<evidence type="ECO:0000256" key="1">
    <source>
        <dbReference type="SAM" id="MobiDB-lite"/>
    </source>
</evidence>
<feature type="compositionally biased region" description="Basic and acidic residues" evidence="1">
    <location>
        <begin position="695"/>
        <end position="710"/>
    </location>
</feature>
<feature type="region of interest" description="Disordered" evidence="1">
    <location>
        <begin position="362"/>
        <end position="439"/>
    </location>
</feature>
<keyword evidence="2" id="KW-0472">Membrane</keyword>
<feature type="compositionally biased region" description="Basic and acidic residues" evidence="1">
    <location>
        <begin position="600"/>
        <end position="609"/>
    </location>
</feature>
<feature type="compositionally biased region" description="Low complexity" evidence="1">
    <location>
        <begin position="806"/>
        <end position="820"/>
    </location>
</feature>
<feature type="compositionally biased region" description="Polar residues" evidence="1">
    <location>
        <begin position="34"/>
        <end position="62"/>
    </location>
</feature>
<protein>
    <submittedName>
        <fullName evidence="4">Uncharacterized protein LOC111482876 isoform X1</fullName>
    </submittedName>
</protein>
<sequence length="1057" mass="117306">MALPSNRSSSPSMVTGRTSPISRNSEISNPVYRSFSSNPFSKPSIATSLKSLNPITPANNPSVADYPPQRNSVSREILFTSRDNEDKENGKDQSPKLTRVRSPTVGKSMKNFMSSTISAASKIAVSPKKKILGDRNEPVRSSLSFSGMKSSSLNSVNPTPEASMAFESDTNPPMPLISNPKSTKTVRFGGVEVISGSYEDSESAYRYNLNPELVTIAAVTDSKSGIVPIAKSAIAAASSKSSKTVTFGGFEVISDSYDDSESTYRHGHDPNPEAVTVAVEADAEPEIGPISDSDIAAVTPEASKIMRFSDLEAVSNNALESSVNSNFTEEVDCVNLDPSFNISPVSSPMIAPMDADPIITPYDPKTNYLSPRPQFLHYNPNRRINRPDGRFEELFSTSEETDCEDPQKESDEVSSNESQMKEEEKEEEVDVSEQGPTEVKKSSKPLLSRIFKISSLLLILFTACLSICVVNVHDPTIFERSTLLTMGDQSEIFASAKTNFNVLVGKLEIWHANSISFISDVVFNFRGGPPLIHLNQTEFFYGDVNKDEQCLVLSHQNVWEEENNLMNAMEAMKDREGQNKEGQEQEEDAQEEAIKVKEIGIQTVERESQNEEVEEQSFQEIEARTNDSENSEKENDEASEESLQEIIEHIEGEGQNIEGQEQQEEAQDTEAMKEREIGIETVERESQNEEVEEEPFQKTEAKANDQKDREEENDEASEESLLEIVEEESVQEKTVENFKASSSSDFKLHGQIEQAAATGETHYEIEQAAATGETHYEIEQAAATGETHYEIEQAAATEETQEETNTEFQYQSPPVSSPPSEHQSDVEEENGGKIVDLIRTATGISRDFTQNTAAIISAILLGLFLIIPAGLIYARKSGSRRTTSTAAIAEEQQEEPLLKDKKTNQSLVEEEEEEDALDDDDDDMAGEFCSSETSSFFQYSSVREGETEAAKRSSEFQSHSHVRRENSRRESIAEAATRSSEVQSHSHGRRKIRMENSRRESMASSSLDEYSVSSSASPSYGRFTTYEKIPIKHKNGDEEIVTPVRRSSRIRNRHNNS</sequence>
<feature type="compositionally biased region" description="Basic and acidic residues" evidence="1">
    <location>
        <begin position="670"/>
        <end position="687"/>
    </location>
</feature>
<dbReference type="OrthoDB" id="676522at2759"/>
<feature type="region of interest" description="Disordered" evidence="1">
    <location>
        <begin position="884"/>
        <end position="925"/>
    </location>
</feature>
<feature type="region of interest" description="Disordered" evidence="1">
    <location>
        <begin position="1"/>
        <end position="101"/>
    </location>
</feature>
<feature type="compositionally biased region" description="Polar residues" evidence="1">
    <location>
        <begin position="1"/>
        <end position="28"/>
    </location>
</feature>
<feature type="compositionally biased region" description="Low complexity" evidence="1">
    <location>
        <begin position="1004"/>
        <end position="1019"/>
    </location>
</feature>
<feature type="compositionally biased region" description="Basic and acidic residues" evidence="1">
    <location>
        <begin position="963"/>
        <end position="972"/>
    </location>
</feature>
<feature type="compositionally biased region" description="Acidic residues" evidence="1">
    <location>
        <begin position="634"/>
        <end position="643"/>
    </location>
</feature>
<gene>
    <name evidence="4" type="primary">LOC111482876</name>
</gene>
<accession>A0A6J1J5X0</accession>
<dbReference type="Proteomes" id="UP000504608">
    <property type="component" value="Unplaced"/>
</dbReference>
<feature type="region of interest" description="Disordered" evidence="1">
    <location>
        <begin position="134"/>
        <end position="161"/>
    </location>
</feature>
<dbReference type="GeneID" id="111482876"/>
<name>A0A6J1J5X0_CUCMA</name>
<evidence type="ECO:0000256" key="2">
    <source>
        <dbReference type="SAM" id="Phobius"/>
    </source>
</evidence>
<feature type="region of interest" description="Disordered" evidence="1">
    <location>
        <begin position="795"/>
        <end position="831"/>
    </location>
</feature>
<keyword evidence="2" id="KW-0812">Transmembrane</keyword>
<keyword evidence="2" id="KW-1133">Transmembrane helix</keyword>
<feature type="compositionally biased region" description="Basic and acidic residues" evidence="1">
    <location>
        <begin position="621"/>
        <end position="633"/>
    </location>
</feature>